<proteinExistence type="inferred from homology"/>
<keyword evidence="5 7" id="KW-1133">Transmembrane helix</keyword>
<reference evidence="9" key="1">
    <citation type="journal article" date="2014" name="Int. J. Syst. Evol. Microbiol.">
        <title>Complete genome sequence of Corynebacterium casei LMG S-19264T (=DSM 44701T), isolated from a smear-ripened cheese.</title>
        <authorList>
            <consortium name="US DOE Joint Genome Institute (JGI-PGF)"/>
            <person name="Walter F."/>
            <person name="Albersmeier A."/>
            <person name="Kalinowski J."/>
            <person name="Ruckert C."/>
        </authorList>
    </citation>
    <scope>NUCLEOTIDE SEQUENCE</scope>
    <source>
        <strain evidence="9">KCTC 23714</strain>
    </source>
</reference>
<evidence type="ECO:0000313" key="9">
    <source>
        <dbReference type="EMBL" id="GGW25487.1"/>
    </source>
</evidence>
<comment type="similarity">
    <text evidence="7">Belongs to the binding-protein-dependent transport system permease family.</text>
</comment>
<evidence type="ECO:0000256" key="5">
    <source>
        <dbReference type="ARBA" id="ARBA00022989"/>
    </source>
</evidence>
<feature type="transmembrane region" description="Helical" evidence="7">
    <location>
        <begin position="296"/>
        <end position="324"/>
    </location>
</feature>
<accession>A0A918IPM0</accession>
<evidence type="ECO:0000256" key="1">
    <source>
        <dbReference type="ARBA" id="ARBA00004651"/>
    </source>
</evidence>
<evidence type="ECO:0000256" key="3">
    <source>
        <dbReference type="ARBA" id="ARBA00022475"/>
    </source>
</evidence>
<feature type="domain" description="ABC transmembrane type-1" evidence="8">
    <location>
        <begin position="353"/>
        <end position="541"/>
    </location>
</feature>
<dbReference type="InterPro" id="IPR035906">
    <property type="entry name" value="MetI-like_sf"/>
</dbReference>
<keyword evidence="3" id="KW-1003">Cell membrane</keyword>
<feature type="transmembrane region" description="Helical" evidence="7">
    <location>
        <begin position="471"/>
        <end position="494"/>
    </location>
</feature>
<dbReference type="GO" id="GO:0055085">
    <property type="term" value="P:transmembrane transport"/>
    <property type="evidence" value="ECO:0007669"/>
    <property type="project" value="InterPro"/>
</dbReference>
<evidence type="ECO:0000256" key="2">
    <source>
        <dbReference type="ARBA" id="ARBA00022448"/>
    </source>
</evidence>
<dbReference type="AlphaFoldDB" id="A0A918IPM0"/>
<feature type="transmembrane region" description="Helical" evidence="7">
    <location>
        <begin position="251"/>
        <end position="275"/>
    </location>
</feature>
<evidence type="ECO:0000256" key="7">
    <source>
        <dbReference type="RuleBase" id="RU363032"/>
    </source>
</evidence>
<dbReference type="Proteomes" id="UP000628984">
    <property type="component" value="Unassembled WGS sequence"/>
</dbReference>
<feature type="transmembrane region" description="Helical" evidence="7">
    <location>
        <begin position="353"/>
        <end position="375"/>
    </location>
</feature>
<feature type="transmembrane region" description="Helical" evidence="7">
    <location>
        <begin position="109"/>
        <end position="129"/>
    </location>
</feature>
<keyword evidence="2 7" id="KW-0813">Transport</keyword>
<dbReference type="PROSITE" id="PS50928">
    <property type="entry name" value="ABC_TM1"/>
    <property type="match status" value="2"/>
</dbReference>
<feature type="transmembrane region" description="Helical" evidence="7">
    <location>
        <begin position="421"/>
        <end position="441"/>
    </location>
</feature>
<dbReference type="PANTHER" id="PTHR30183">
    <property type="entry name" value="MOLYBDENUM TRANSPORT SYSTEM PERMEASE PROTEIN MODB"/>
    <property type="match status" value="1"/>
</dbReference>
<organism evidence="9 10">
    <name type="scientific">Gemmobacter lanyuensis</name>
    <dbReference type="NCBI Taxonomy" id="1054497"/>
    <lineage>
        <taxon>Bacteria</taxon>
        <taxon>Pseudomonadati</taxon>
        <taxon>Pseudomonadota</taxon>
        <taxon>Alphaproteobacteria</taxon>
        <taxon>Rhodobacterales</taxon>
        <taxon>Paracoccaceae</taxon>
        <taxon>Gemmobacter</taxon>
    </lineage>
</organism>
<protein>
    <submittedName>
        <fullName evidence="9">ABC transporter permease</fullName>
    </submittedName>
</protein>
<feature type="transmembrane region" description="Helical" evidence="7">
    <location>
        <begin position="387"/>
        <end position="409"/>
    </location>
</feature>
<dbReference type="InterPro" id="IPR000515">
    <property type="entry name" value="MetI-like"/>
</dbReference>
<dbReference type="EMBL" id="BMYQ01000002">
    <property type="protein sequence ID" value="GGW25487.1"/>
    <property type="molecule type" value="Genomic_DNA"/>
</dbReference>
<comment type="subcellular location">
    <subcellularLocation>
        <location evidence="1 7">Cell membrane</location>
        <topology evidence="1 7">Multi-pass membrane protein</topology>
    </subcellularLocation>
</comment>
<evidence type="ECO:0000256" key="6">
    <source>
        <dbReference type="ARBA" id="ARBA00023136"/>
    </source>
</evidence>
<keyword evidence="4 7" id="KW-0812">Transmembrane</keyword>
<keyword evidence="10" id="KW-1185">Reference proteome</keyword>
<reference evidence="9" key="2">
    <citation type="submission" date="2020-09" db="EMBL/GenBank/DDBJ databases">
        <authorList>
            <person name="Sun Q."/>
            <person name="Kim S."/>
        </authorList>
    </citation>
    <scope>NUCLEOTIDE SEQUENCE</scope>
    <source>
        <strain evidence="9">KCTC 23714</strain>
    </source>
</reference>
<sequence>MGAPVYKVRQSAARIGIVGMLTLPIWAGLVQTLAAAFGWIPEMGMKTVTIQAIWLLLEAPGFWPALRLTVVTAVVATLVSLLLAFALFARLGGHRPWFVTPLLATPHAALGLGLAFLIAPAGWLMRAFGQLLGWTSPPAIVTVGDPFGLALMLGLVVKEVPFLLLMMLAVRLPLPVGQQMAAGRSLGHSAASVWIKVIFPQIYLLIRLPLFIVLAFSLSVVDLALILGPGVPPPLAVLLMRWFLGPDPAMIAPASMGAVLLMVLAAGLVMLWIMGERLLAHLGRGWLRRGGRGRSLHALIAGFAAVARLALVLGIAALGVLALWSVSLRWPFPHLLPDFSVMAWQAADWADPFVTTLALGLASTAAALVLAILVLEAEDAGLLPRGRWLTAVILIPVLVPQIALLPGIYRLALPFGMTGGFGATVWAHVIFVFPYVFLALADPWRRLDPRMIHVAAALGAGRARRLWRLKLPLLLGPLAAGAALGLAVSAGQYLSTLFLGAGRVQTLATEAVALASGADRRAAAAHGVVLALLPLAAYTVAIWLPRHVFRHRRDMLTDAAP</sequence>
<evidence type="ECO:0000313" key="10">
    <source>
        <dbReference type="Proteomes" id="UP000628984"/>
    </source>
</evidence>
<evidence type="ECO:0000256" key="4">
    <source>
        <dbReference type="ARBA" id="ARBA00022692"/>
    </source>
</evidence>
<evidence type="ECO:0000259" key="8">
    <source>
        <dbReference type="PROSITE" id="PS50928"/>
    </source>
</evidence>
<feature type="transmembrane region" description="Helical" evidence="7">
    <location>
        <begin position="12"/>
        <end position="40"/>
    </location>
</feature>
<feature type="domain" description="ABC transmembrane type-1" evidence="8">
    <location>
        <begin position="62"/>
        <end position="272"/>
    </location>
</feature>
<feature type="transmembrane region" description="Helical" evidence="7">
    <location>
        <begin position="65"/>
        <end position="88"/>
    </location>
</feature>
<name>A0A918IPM0_9RHOB</name>
<keyword evidence="6 7" id="KW-0472">Membrane</keyword>
<dbReference type="Pfam" id="PF00528">
    <property type="entry name" value="BPD_transp_1"/>
    <property type="match status" value="1"/>
</dbReference>
<dbReference type="SUPFAM" id="SSF161098">
    <property type="entry name" value="MetI-like"/>
    <property type="match status" value="2"/>
</dbReference>
<dbReference type="PANTHER" id="PTHR30183:SF6">
    <property type="entry name" value="INNER MEMBRANE ABC TRANSPORTER PERMEASE PROTEIN YNJC"/>
    <property type="match status" value="1"/>
</dbReference>
<feature type="transmembrane region" description="Helical" evidence="7">
    <location>
        <begin position="208"/>
        <end position="231"/>
    </location>
</feature>
<gene>
    <name evidence="9" type="ORF">GCM10011452_11550</name>
</gene>
<feature type="transmembrane region" description="Helical" evidence="7">
    <location>
        <begin position="523"/>
        <end position="544"/>
    </location>
</feature>
<comment type="caution">
    <text evidence="9">The sequence shown here is derived from an EMBL/GenBank/DDBJ whole genome shotgun (WGS) entry which is preliminary data.</text>
</comment>
<dbReference type="Gene3D" id="1.10.3720.10">
    <property type="entry name" value="MetI-like"/>
    <property type="match status" value="2"/>
</dbReference>
<dbReference type="GO" id="GO:0005886">
    <property type="term" value="C:plasma membrane"/>
    <property type="evidence" value="ECO:0007669"/>
    <property type="project" value="UniProtKB-SubCell"/>
</dbReference>